<keyword evidence="6" id="KW-0676">Redox-active center</keyword>
<feature type="region of interest" description="Disordered" evidence="7">
    <location>
        <begin position="1"/>
        <end position="38"/>
    </location>
</feature>
<evidence type="ECO:0000259" key="8">
    <source>
        <dbReference type="Pfam" id="PF02852"/>
    </source>
</evidence>
<dbReference type="Pfam" id="PF07992">
    <property type="entry name" value="Pyr_redox_2"/>
    <property type="match status" value="1"/>
</dbReference>
<keyword evidence="3" id="KW-0285">Flavoprotein</keyword>
<dbReference type="InterPro" id="IPR023753">
    <property type="entry name" value="FAD/NAD-binding_dom"/>
</dbReference>
<dbReference type="Pfam" id="PF02852">
    <property type="entry name" value="Pyr_redox_dim"/>
    <property type="match status" value="1"/>
</dbReference>
<dbReference type="InterPro" id="IPR036188">
    <property type="entry name" value="FAD/NAD-bd_sf"/>
</dbReference>
<dbReference type="SUPFAM" id="SSF55424">
    <property type="entry name" value="FAD/NAD-linked reductases, dimerisation (C-terminal) domain"/>
    <property type="match status" value="1"/>
</dbReference>
<evidence type="ECO:0000256" key="7">
    <source>
        <dbReference type="SAM" id="MobiDB-lite"/>
    </source>
</evidence>
<gene>
    <name evidence="10" type="ORF">JNW91_00120</name>
</gene>
<proteinExistence type="inferred from homology"/>
<sequence>MRHQGSRRQLRRRPAARRHRCHHLRGRRRTRRHRSPSRHLAAAAGATLGVHGAIAVDRQMRTNLPDVFAAGDCVHTYHRLLDRHVYLPLGSTAHKQGRVAGTNALGGEALFAGSLGTQAVKVFDLVAAGTGLRDENARKAGYDPVTAATIADDHKAYYPGSTPIRIRVTGDRRTGKLLGAQLLGSRGAEIAKRIDTYATAISYGASVADIAELDLSYTPPLGSPWDAVQVATTNWQREVMERR</sequence>
<evidence type="ECO:0000313" key="10">
    <source>
        <dbReference type="EMBL" id="MBM0230408.1"/>
    </source>
</evidence>
<dbReference type="PANTHER" id="PTHR43429">
    <property type="entry name" value="PYRIDINE NUCLEOTIDE-DISULFIDE OXIDOREDUCTASE DOMAIN-CONTAINING"/>
    <property type="match status" value="1"/>
</dbReference>
<reference evidence="10 11" key="1">
    <citation type="submission" date="2021-01" db="EMBL/GenBank/DDBJ databases">
        <title>Draft genome sequence of Micromonospora sp. strain STR1_7.</title>
        <authorList>
            <person name="Karlyshev A."/>
            <person name="Jawad R."/>
        </authorList>
    </citation>
    <scope>NUCLEOTIDE SEQUENCE [LARGE SCALE GENOMIC DNA]</scope>
    <source>
        <strain evidence="10 11">STR1-7</strain>
    </source>
</reference>
<dbReference type="EMBL" id="JAEVHM010000001">
    <property type="protein sequence ID" value="MBM0230408.1"/>
    <property type="molecule type" value="Genomic_DNA"/>
</dbReference>
<dbReference type="InterPro" id="IPR050260">
    <property type="entry name" value="FAD-bd_OxRdtase"/>
</dbReference>
<accession>A0ABS1XMB6</accession>
<evidence type="ECO:0000256" key="5">
    <source>
        <dbReference type="ARBA" id="ARBA00023002"/>
    </source>
</evidence>
<evidence type="ECO:0000256" key="3">
    <source>
        <dbReference type="ARBA" id="ARBA00022630"/>
    </source>
</evidence>
<comment type="cofactor">
    <cofactor evidence="1">
        <name>FAD</name>
        <dbReference type="ChEBI" id="CHEBI:57692"/>
    </cofactor>
</comment>
<comment type="caution">
    <text evidence="10">The sequence shown here is derived from an EMBL/GenBank/DDBJ whole genome shotgun (WGS) entry which is preliminary data.</text>
</comment>
<protein>
    <submittedName>
        <fullName evidence="10">FAD-dependent oxidoreductase</fullName>
    </submittedName>
</protein>
<evidence type="ECO:0000256" key="6">
    <source>
        <dbReference type="ARBA" id="ARBA00023284"/>
    </source>
</evidence>
<organism evidence="10 11">
    <name type="scientific">Micromonospora parastrephiae</name>
    <dbReference type="NCBI Taxonomy" id="2806101"/>
    <lineage>
        <taxon>Bacteria</taxon>
        <taxon>Bacillati</taxon>
        <taxon>Actinomycetota</taxon>
        <taxon>Actinomycetes</taxon>
        <taxon>Micromonosporales</taxon>
        <taxon>Micromonosporaceae</taxon>
        <taxon>Micromonospora</taxon>
    </lineage>
</organism>
<keyword evidence="11" id="KW-1185">Reference proteome</keyword>
<dbReference type="InterPro" id="IPR016156">
    <property type="entry name" value="FAD/NAD-linked_Rdtase_dimer_sf"/>
</dbReference>
<comment type="similarity">
    <text evidence="2">Belongs to the class-III pyridine nucleotide-disulfide oxidoreductase family.</text>
</comment>
<feature type="domain" description="FAD/NAD(P)-binding" evidence="9">
    <location>
        <begin position="34"/>
        <end position="97"/>
    </location>
</feature>
<dbReference type="SUPFAM" id="SSF51905">
    <property type="entry name" value="FAD/NAD(P)-binding domain"/>
    <property type="match status" value="1"/>
</dbReference>
<feature type="compositionally biased region" description="Basic residues" evidence="7">
    <location>
        <begin position="1"/>
        <end position="37"/>
    </location>
</feature>
<evidence type="ECO:0000313" key="11">
    <source>
        <dbReference type="Proteomes" id="UP000601027"/>
    </source>
</evidence>
<evidence type="ECO:0000256" key="1">
    <source>
        <dbReference type="ARBA" id="ARBA00001974"/>
    </source>
</evidence>
<dbReference type="Gene3D" id="3.50.50.60">
    <property type="entry name" value="FAD/NAD(P)-binding domain"/>
    <property type="match status" value="2"/>
</dbReference>
<evidence type="ECO:0000256" key="4">
    <source>
        <dbReference type="ARBA" id="ARBA00022827"/>
    </source>
</evidence>
<name>A0ABS1XMB6_9ACTN</name>
<keyword evidence="5" id="KW-0560">Oxidoreductase</keyword>
<keyword evidence="4" id="KW-0274">FAD</keyword>
<feature type="domain" description="Pyridine nucleotide-disulphide oxidoreductase dimerisation" evidence="8">
    <location>
        <begin position="118"/>
        <end position="222"/>
    </location>
</feature>
<evidence type="ECO:0000256" key="2">
    <source>
        <dbReference type="ARBA" id="ARBA00009130"/>
    </source>
</evidence>
<dbReference type="Proteomes" id="UP000601027">
    <property type="component" value="Unassembled WGS sequence"/>
</dbReference>
<dbReference type="PANTHER" id="PTHR43429:SF1">
    <property type="entry name" value="NAD(P)H SULFUR OXIDOREDUCTASE (COA-DEPENDENT)"/>
    <property type="match status" value="1"/>
</dbReference>
<dbReference type="InterPro" id="IPR004099">
    <property type="entry name" value="Pyr_nucl-diS_OxRdtase_dimer"/>
</dbReference>
<evidence type="ECO:0000259" key="9">
    <source>
        <dbReference type="Pfam" id="PF07992"/>
    </source>
</evidence>